<gene>
    <name evidence="1" type="ORF">PXEA_LOCUS36364</name>
</gene>
<dbReference type="AlphaFoldDB" id="A0A3S5BF36"/>
<keyword evidence="2" id="KW-1185">Reference proteome</keyword>
<sequence length="137" mass="14943">MLPSRPAWRLAPRGLETGQTMDCYYRDWRTGDRMGWASEAISRYGVAEIAERPLTGLELGTLLASGAFHPSRSYVMTILSVGLVQMGQQLDEPAQRPTCGLTMGNCGGRLEGPHVGGARPAAVLETVVHVWVFVGEW</sequence>
<accession>A0A3S5BF36</accession>
<dbReference type="Proteomes" id="UP000784294">
    <property type="component" value="Unassembled WGS sequence"/>
</dbReference>
<evidence type="ECO:0000313" key="1">
    <source>
        <dbReference type="EMBL" id="VEL42924.1"/>
    </source>
</evidence>
<protein>
    <submittedName>
        <fullName evidence="1">Uncharacterized protein</fullName>
    </submittedName>
</protein>
<proteinExistence type="predicted"/>
<organism evidence="1 2">
    <name type="scientific">Protopolystoma xenopodis</name>
    <dbReference type="NCBI Taxonomy" id="117903"/>
    <lineage>
        <taxon>Eukaryota</taxon>
        <taxon>Metazoa</taxon>
        <taxon>Spiralia</taxon>
        <taxon>Lophotrochozoa</taxon>
        <taxon>Platyhelminthes</taxon>
        <taxon>Monogenea</taxon>
        <taxon>Polyopisthocotylea</taxon>
        <taxon>Polystomatidea</taxon>
        <taxon>Polystomatidae</taxon>
        <taxon>Protopolystoma</taxon>
    </lineage>
</organism>
<dbReference type="EMBL" id="CAAALY010277617">
    <property type="protein sequence ID" value="VEL42924.1"/>
    <property type="molecule type" value="Genomic_DNA"/>
</dbReference>
<evidence type="ECO:0000313" key="2">
    <source>
        <dbReference type="Proteomes" id="UP000784294"/>
    </source>
</evidence>
<name>A0A3S5BF36_9PLAT</name>
<comment type="caution">
    <text evidence="1">The sequence shown here is derived from an EMBL/GenBank/DDBJ whole genome shotgun (WGS) entry which is preliminary data.</text>
</comment>
<reference evidence="1" key="1">
    <citation type="submission" date="2018-11" db="EMBL/GenBank/DDBJ databases">
        <authorList>
            <consortium name="Pathogen Informatics"/>
        </authorList>
    </citation>
    <scope>NUCLEOTIDE SEQUENCE</scope>
</reference>